<proteinExistence type="predicted"/>
<name>A0A284S9C5_ARMOS</name>
<feature type="domain" description="MYND-type" evidence="5">
    <location>
        <begin position="319"/>
        <end position="359"/>
    </location>
</feature>
<dbReference type="PROSITE" id="PS50865">
    <property type="entry name" value="ZF_MYND_2"/>
    <property type="match status" value="1"/>
</dbReference>
<evidence type="ECO:0000256" key="1">
    <source>
        <dbReference type="ARBA" id="ARBA00022723"/>
    </source>
</evidence>
<dbReference type="EMBL" id="FUEG01000046">
    <property type="protein sequence ID" value="SJL17599.1"/>
    <property type="molecule type" value="Genomic_DNA"/>
</dbReference>
<evidence type="ECO:0000256" key="2">
    <source>
        <dbReference type="ARBA" id="ARBA00022771"/>
    </source>
</evidence>
<dbReference type="Pfam" id="PF01753">
    <property type="entry name" value="zf-MYND"/>
    <property type="match status" value="1"/>
</dbReference>
<dbReference type="STRING" id="47428.A0A284S9C5"/>
<protein>
    <recommendedName>
        <fullName evidence="5">MYND-type domain-containing protein</fullName>
    </recommendedName>
</protein>
<organism evidence="6 7">
    <name type="scientific">Armillaria ostoyae</name>
    <name type="common">Armillaria root rot fungus</name>
    <dbReference type="NCBI Taxonomy" id="47428"/>
    <lineage>
        <taxon>Eukaryota</taxon>
        <taxon>Fungi</taxon>
        <taxon>Dikarya</taxon>
        <taxon>Basidiomycota</taxon>
        <taxon>Agaricomycotina</taxon>
        <taxon>Agaricomycetes</taxon>
        <taxon>Agaricomycetidae</taxon>
        <taxon>Agaricales</taxon>
        <taxon>Marasmiineae</taxon>
        <taxon>Physalacriaceae</taxon>
        <taxon>Armillaria</taxon>
    </lineage>
</organism>
<evidence type="ECO:0000313" key="6">
    <source>
        <dbReference type="EMBL" id="SJL17599.1"/>
    </source>
</evidence>
<dbReference type="Gene3D" id="6.10.140.2220">
    <property type="match status" value="1"/>
</dbReference>
<keyword evidence="7" id="KW-1185">Reference proteome</keyword>
<dbReference type="Proteomes" id="UP000219338">
    <property type="component" value="Unassembled WGS sequence"/>
</dbReference>
<evidence type="ECO:0000256" key="3">
    <source>
        <dbReference type="ARBA" id="ARBA00022833"/>
    </source>
</evidence>
<keyword evidence="3" id="KW-0862">Zinc</keyword>
<dbReference type="SUPFAM" id="SSF144232">
    <property type="entry name" value="HIT/MYND zinc finger-like"/>
    <property type="match status" value="1"/>
</dbReference>
<accession>A0A284S9C5</accession>
<evidence type="ECO:0000259" key="5">
    <source>
        <dbReference type="PROSITE" id="PS50865"/>
    </source>
</evidence>
<dbReference type="InterPro" id="IPR002893">
    <property type="entry name" value="Znf_MYND"/>
</dbReference>
<dbReference type="AlphaFoldDB" id="A0A284S9C5"/>
<evidence type="ECO:0000256" key="4">
    <source>
        <dbReference type="PROSITE-ProRule" id="PRU00134"/>
    </source>
</evidence>
<dbReference type="GO" id="GO:0008270">
    <property type="term" value="F:zinc ion binding"/>
    <property type="evidence" value="ECO:0007669"/>
    <property type="project" value="UniProtKB-KW"/>
</dbReference>
<dbReference type="OrthoDB" id="2931494at2759"/>
<evidence type="ECO:0000313" key="7">
    <source>
        <dbReference type="Proteomes" id="UP000219338"/>
    </source>
</evidence>
<keyword evidence="1" id="KW-0479">Metal-binding</keyword>
<reference evidence="7" key="1">
    <citation type="journal article" date="2017" name="Nat. Ecol. Evol.">
        <title>Genome expansion and lineage-specific genetic innovations in the forest pathogenic fungi Armillaria.</title>
        <authorList>
            <person name="Sipos G."/>
            <person name="Prasanna A.N."/>
            <person name="Walter M.C."/>
            <person name="O'Connor E."/>
            <person name="Balint B."/>
            <person name="Krizsan K."/>
            <person name="Kiss B."/>
            <person name="Hess J."/>
            <person name="Varga T."/>
            <person name="Slot J."/>
            <person name="Riley R."/>
            <person name="Boka B."/>
            <person name="Rigling D."/>
            <person name="Barry K."/>
            <person name="Lee J."/>
            <person name="Mihaltcheva S."/>
            <person name="LaButti K."/>
            <person name="Lipzen A."/>
            <person name="Waldron R."/>
            <person name="Moloney N.M."/>
            <person name="Sperisen C."/>
            <person name="Kredics L."/>
            <person name="Vagvoelgyi C."/>
            <person name="Patrignani A."/>
            <person name="Fitzpatrick D."/>
            <person name="Nagy I."/>
            <person name="Doyle S."/>
            <person name="Anderson J.B."/>
            <person name="Grigoriev I.V."/>
            <person name="Gueldener U."/>
            <person name="Muensterkoetter M."/>
            <person name="Nagy L.G."/>
        </authorList>
    </citation>
    <scope>NUCLEOTIDE SEQUENCE [LARGE SCALE GENOMIC DNA]</scope>
    <source>
        <strain evidence="7">C18/9</strain>
    </source>
</reference>
<keyword evidence="2 4" id="KW-0863">Zinc-finger</keyword>
<gene>
    <name evidence="6" type="ORF">ARMOST_21153</name>
</gene>
<sequence length="591" mass="67442">MDSATASAAQDAPRAYLDGVNLPVDYKMPDPALVRNQAAKVTELMQAPIPPRIPFINIRGEPLGLLPPAFWYNSMCPHLFQFSYLCFVEDVPEDILPQCIWSLEWIIRAFLEGSDEQLRICGHLAPQGQGSGMTTETSRYFTLSNCRNKLANHLLKPQINQPLEALRYIRCSMEADKERSGKSDILLINPGLYELFAVCLARARTDDVEAKAALLRIIRDPTFGTSESGTTGHHVQAKVYLARVLRRLGEDNEARKLEIWLVRWFKKHPHGIKDSVLVPMFTTDVDPAVDPVFVGLGGSKWLDHRKAALKIQIIEKRSCRNCRASEPQVKLSKCSKCKYTSYCSTECSKMNWRYHKYIFHYTCFMGVLMTLPNDTGHTAGEHIGLITRYDVNDDFREDAACFLRLADLQRKNAFAARQFRDWMNFRDNRRPEMEECFAHALGLAGDASRGRTHIIYQEVEYVPSVMGHLDQFRTTGVGVFKLEDVWQDIETRMGLDPGEGKVYIREMLKEFDHTSGQGRVEEAFIPIFVLIFSAKKDNLNQGYLAISRLSQKKVLSMQAKPDWRQYVNMKGELPVHIKLGDSKILDAEYIF</sequence>